<dbReference type="Proteomes" id="UP000789860">
    <property type="component" value="Unassembled WGS sequence"/>
</dbReference>
<comment type="caution">
    <text evidence="1">The sequence shown here is derived from an EMBL/GenBank/DDBJ whole genome shotgun (WGS) entry which is preliminary data.</text>
</comment>
<proteinExistence type="predicted"/>
<reference evidence="1" key="1">
    <citation type="submission" date="2021-06" db="EMBL/GenBank/DDBJ databases">
        <authorList>
            <person name="Kallberg Y."/>
            <person name="Tangrot J."/>
            <person name="Rosling A."/>
        </authorList>
    </citation>
    <scope>NUCLEOTIDE SEQUENCE</scope>
    <source>
        <strain evidence="1">AU212A</strain>
    </source>
</reference>
<name>A0ACA9M8Y7_9GLOM</name>
<accession>A0ACA9M8Y7</accession>
<sequence length="247" mass="28656">MNANEWLNKKIPINQRTRATSLYINGQRSKCDHSDFTPGCKYCSNCSQINYRIAPTFEFYNTLNDFVNLQQLSIIGTKQDEQQKLTSLKIDKCNKLTNLTIYYTTLTKLNINENIMLQNVDISYNNLCRLNLDCKLKKLDRFNFIGNKELSFNDIRLKSQVEKLTSIIRNIKGVGLGDLKLAAKKIEEENLEDQLASTKNRMDKNGALLLELLLETHQELEKVKKGLSEVLTAEEIRDFLRKKRRNL</sequence>
<dbReference type="EMBL" id="CAJVPM010010540">
    <property type="protein sequence ID" value="CAG8573957.1"/>
    <property type="molecule type" value="Genomic_DNA"/>
</dbReference>
<evidence type="ECO:0000313" key="2">
    <source>
        <dbReference type="Proteomes" id="UP000789860"/>
    </source>
</evidence>
<organism evidence="1 2">
    <name type="scientific">Scutellospora calospora</name>
    <dbReference type="NCBI Taxonomy" id="85575"/>
    <lineage>
        <taxon>Eukaryota</taxon>
        <taxon>Fungi</taxon>
        <taxon>Fungi incertae sedis</taxon>
        <taxon>Mucoromycota</taxon>
        <taxon>Glomeromycotina</taxon>
        <taxon>Glomeromycetes</taxon>
        <taxon>Diversisporales</taxon>
        <taxon>Gigasporaceae</taxon>
        <taxon>Scutellospora</taxon>
    </lineage>
</organism>
<evidence type="ECO:0000313" key="1">
    <source>
        <dbReference type="EMBL" id="CAG8573957.1"/>
    </source>
</evidence>
<gene>
    <name evidence="1" type="ORF">SCALOS_LOCUS5949</name>
</gene>
<keyword evidence="2" id="KW-1185">Reference proteome</keyword>
<protein>
    <submittedName>
        <fullName evidence="1">9396_t:CDS:1</fullName>
    </submittedName>
</protein>